<protein>
    <submittedName>
        <fullName evidence="1">Putative DAHP synthase</fullName>
    </submittedName>
</protein>
<dbReference type="EMBL" id="AHSR01000045">
    <property type="protein sequence ID" value="EMC22188.1"/>
    <property type="molecule type" value="Genomic_DNA"/>
</dbReference>
<proteinExistence type="predicted"/>
<accession>A0A829BGX3</accession>
<name>A0A829BGX3_STRMG</name>
<dbReference type="Proteomes" id="UP000011676">
    <property type="component" value="Unassembled WGS sequence"/>
</dbReference>
<organism evidence="1 2">
    <name type="scientific">Streptococcus mutans SM6</name>
    <dbReference type="NCBI Taxonomy" id="857119"/>
    <lineage>
        <taxon>Bacteria</taxon>
        <taxon>Bacillati</taxon>
        <taxon>Bacillota</taxon>
        <taxon>Bacilli</taxon>
        <taxon>Lactobacillales</taxon>
        <taxon>Streptococcaceae</taxon>
        <taxon>Streptococcus</taxon>
    </lineage>
</organism>
<sequence length="39" mass="4397">MSFKATSDKINIEEMRSLSKLTGEALAQKEARDRELVSI</sequence>
<evidence type="ECO:0000313" key="2">
    <source>
        <dbReference type="Proteomes" id="UP000011676"/>
    </source>
</evidence>
<dbReference type="AlphaFoldDB" id="A0A829BGX3"/>
<comment type="caution">
    <text evidence="1">The sequence shown here is derived from an EMBL/GenBank/DDBJ whole genome shotgun (WGS) entry which is preliminary data.</text>
</comment>
<feature type="non-terminal residue" evidence="1">
    <location>
        <position position="39"/>
    </location>
</feature>
<reference evidence="1 2" key="1">
    <citation type="journal article" date="2013" name="Mol. Biol. Evol.">
        <title>Evolutionary and population genomics of the cavity causing bacteria Streptococcus mutans.</title>
        <authorList>
            <person name="Cornejo O.E."/>
            <person name="Lefebure T."/>
            <person name="Pavinski Bitar P.D."/>
            <person name="Lang P."/>
            <person name="Richards V.P."/>
            <person name="Eilertson K."/>
            <person name="Do T."/>
            <person name="Beighton D."/>
            <person name="Zeng L."/>
            <person name="Ahn S.J."/>
            <person name="Burne R.A."/>
            <person name="Siepel A."/>
            <person name="Bustamante C.D."/>
            <person name="Stanhope M.J."/>
        </authorList>
    </citation>
    <scope>NUCLEOTIDE SEQUENCE [LARGE SCALE GENOMIC DNA]</scope>
    <source>
        <strain evidence="1 2">SM6</strain>
    </source>
</reference>
<gene>
    <name evidence="1" type="ORF">SMU82_09017</name>
</gene>
<evidence type="ECO:0000313" key="1">
    <source>
        <dbReference type="EMBL" id="EMC22188.1"/>
    </source>
</evidence>